<keyword evidence="3" id="KW-1185">Reference proteome</keyword>
<dbReference type="PANTHER" id="PTHR15730">
    <property type="entry name" value="EXPERIMENTAL AUTOIMMUNE PROSTATITIS ANTIGEN 2-RELATED"/>
    <property type="match status" value="1"/>
</dbReference>
<proteinExistence type="predicted"/>
<dbReference type="EMBL" id="CAAALY010037318">
    <property type="protein sequence ID" value="VEL18505.1"/>
    <property type="molecule type" value="Genomic_DNA"/>
</dbReference>
<sequence>DNLFENWFWFRYPVITVEVKLRRPVGTVFSVFGGPIYLVSRSPANYSVKLFGVYEYPYYDQRSEKSKEVWESGKWLDYTIPFMEFSADTWSFCVETKLFRNSSALDMYLRTTAGFDRIGKTMTNFVGMHYNESRIMKMSFDVQISVGAAHAGYPIMAHLYWQDDLVNINKTMTTNIWGYCHEFGHNLQRPWYMLEQCLEVTNNIMCLVAYNYVLNMSQFELGKGIVMSRLDAIVNWWNSNGTYPDWSNMGEMYYAYIGTTMGIAAVGNTWRAYELHPEIRERRGFDLTTVGIFIQHGNY</sequence>
<dbReference type="OrthoDB" id="10260387at2759"/>
<name>A0A448WRL9_9PLAT</name>
<dbReference type="Pfam" id="PF13402">
    <property type="entry name" value="Peptidase_M60"/>
    <property type="match status" value="1"/>
</dbReference>
<dbReference type="AlphaFoldDB" id="A0A448WRL9"/>
<dbReference type="PROSITE" id="PS51723">
    <property type="entry name" value="PEPTIDASE_M60"/>
    <property type="match status" value="1"/>
</dbReference>
<dbReference type="Gene3D" id="3.40.390.80">
    <property type="entry name" value="Peptidase M60, enhancin-like domain 2"/>
    <property type="match status" value="1"/>
</dbReference>
<dbReference type="Proteomes" id="UP000784294">
    <property type="component" value="Unassembled WGS sequence"/>
</dbReference>
<dbReference type="PANTHER" id="PTHR15730:SF5">
    <property type="entry name" value="SI:CH211-210B2.2-RELATED"/>
    <property type="match status" value="1"/>
</dbReference>
<dbReference type="InterPro" id="IPR051244">
    <property type="entry name" value="TCAF"/>
</dbReference>
<evidence type="ECO:0000313" key="3">
    <source>
        <dbReference type="Proteomes" id="UP000784294"/>
    </source>
</evidence>
<organism evidence="2 3">
    <name type="scientific">Protopolystoma xenopodis</name>
    <dbReference type="NCBI Taxonomy" id="117903"/>
    <lineage>
        <taxon>Eukaryota</taxon>
        <taxon>Metazoa</taxon>
        <taxon>Spiralia</taxon>
        <taxon>Lophotrochozoa</taxon>
        <taxon>Platyhelminthes</taxon>
        <taxon>Monogenea</taxon>
        <taxon>Polyopisthocotylea</taxon>
        <taxon>Polystomatidea</taxon>
        <taxon>Polystomatidae</taxon>
        <taxon>Protopolystoma</taxon>
    </lineage>
</organism>
<comment type="caution">
    <text evidence="2">The sequence shown here is derived from an EMBL/GenBank/DDBJ whole genome shotgun (WGS) entry which is preliminary data.</text>
</comment>
<evidence type="ECO:0000259" key="1">
    <source>
        <dbReference type="PROSITE" id="PS51723"/>
    </source>
</evidence>
<dbReference type="SMART" id="SM01276">
    <property type="entry name" value="M60-like"/>
    <property type="match status" value="1"/>
</dbReference>
<protein>
    <recommendedName>
        <fullName evidence="1">Peptidase M60 domain-containing protein</fullName>
    </recommendedName>
</protein>
<dbReference type="InterPro" id="IPR031161">
    <property type="entry name" value="Peptidase_M60_dom"/>
</dbReference>
<gene>
    <name evidence="2" type="ORF">PXEA_LOCUS11945</name>
</gene>
<evidence type="ECO:0000313" key="2">
    <source>
        <dbReference type="EMBL" id="VEL18505.1"/>
    </source>
</evidence>
<feature type="domain" description="Peptidase M60" evidence="1">
    <location>
        <begin position="1"/>
        <end position="264"/>
    </location>
</feature>
<accession>A0A448WRL9</accession>
<reference evidence="2" key="1">
    <citation type="submission" date="2018-11" db="EMBL/GenBank/DDBJ databases">
        <authorList>
            <consortium name="Pathogen Informatics"/>
        </authorList>
    </citation>
    <scope>NUCLEOTIDE SEQUENCE</scope>
</reference>
<feature type="non-terminal residue" evidence="2">
    <location>
        <position position="1"/>
    </location>
</feature>